<dbReference type="RefSeq" id="WP_177269876.1">
    <property type="nucleotide sequence ID" value="NZ_JACRTA010000001.1"/>
</dbReference>
<dbReference type="AlphaFoldDB" id="A0A926I401"/>
<gene>
    <name evidence="3" type="ORF">H8692_00710</name>
</gene>
<dbReference type="SUPFAM" id="SSF53850">
    <property type="entry name" value="Periplasmic binding protein-like II"/>
    <property type="match status" value="1"/>
</dbReference>
<dbReference type="PANTHER" id="PTHR37945">
    <property type="entry name" value="EXTRACELLULAR TUNGSTATE BINDING PROTEIN"/>
    <property type="match status" value="1"/>
</dbReference>
<name>A0A926I401_9FIRM</name>
<keyword evidence="4" id="KW-1185">Reference proteome</keyword>
<evidence type="ECO:0000313" key="4">
    <source>
        <dbReference type="Proteomes" id="UP000610862"/>
    </source>
</evidence>
<evidence type="ECO:0000313" key="3">
    <source>
        <dbReference type="EMBL" id="MBC8567284.1"/>
    </source>
</evidence>
<feature type="domain" description="PBP" evidence="2">
    <location>
        <begin position="37"/>
        <end position="263"/>
    </location>
</feature>
<keyword evidence="1" id="KW-0732">Signal</keyword>
<evidence type="ECO:0000259" key="2">
    <source>
        <dbReference type="Pfam" id="PF12849"/>
    </source>
</evidence>
<dbReference type="Proteomes" id="UP000610862">
    <property type="component" value="Unassembled WGS sequence"/>
</dbReference>
<proteinExistence type="predicted"/>
<evidence type="ECO:0000256" key="1">
    <source>
        <dbReference type="SAM" id="SignalP"/>
    </source>
</evidence>
<protein>
    <submittedName>
        <fullName evidence="3">Substrate-binding domain-containing protein</fullName>
    </submittedName>
</protein>
<dbReference type="EMBL" id="JACRTA010000001">
    <property type="protein sequence ID" value="MBC8567284.1"/>
    <property type="molecule type" value="Genomic_DNA"/>
</dbReference>
<dbReference type="Pfam" id="PF12849">
    <property type="entry name" value="PBP_like_2"/>
    <property type="match status" value="1"/>
</dbReference>
<feature type="chain" id="PRO_5039587912" evidence="1">
    <location>
        <begin position="23"/>
        <end position="287"/>
    </location>
</feature>
<accession>A0A926I401</accession>
<feature type="signal peptide" evidence="1">
    <location>
        <begin position="1"/>
        <end position="22"/>
    </location>
</feature>
<dbReference type="Gene3D" id="3.40.190.10">
    <property type="entry name" value="Periplasmic binding protein-like II"/>
    <property type="match status" value="2"/>
</dbReference>
<dbReference type="PANTHER" id="PTHR37945:SF1">
    <property type="entry name" value="EXTRACELLULAR TUNGSTATE BINDING PROTEIN"/>
    <property type="match status" value="1"/>
</dbReference>
<dbReference type="InterPro" id="IPR052738">
    <property type="entry name" value="ABC-Tungstate_binding"/>
</dbReference>
<reference evidence="3" key="1">
    <citation type="submission" date="2020-08" db="EMBL/GenBank/DDBJ databases">
        <title>Genome public.</title>
        <authorList>
            <person name="Liu C."/>
            <person name="Sun Q."/>
        </authorList>
    </citation>
    <scope>NUCLEOTIDE SEQUENCE</scope>
    <source>
        <strain evidence="3">NSJ-24</strain>
    </source>
</reference>
<dbReference type="InterPro" id="IPR024370">
    <property type="entry name" value="PBP_domain"/>
</dbReference>
<organism evidence="3 4">
    <name type="scientific">Lentihominibacter hominis</name>
    <dbReference type="NCBI Taxonomy" id="2763645"/>
    <lineage>
        <taxon>Bacteria</taxon>
        <taxon>Bacillati</taxon>
        <taxon>Bacillota</taxon>
        <taxon>Clostridia</taxon>
        <taxon>Peptostreptococcales</taxon>
        <taxon>Anaerovoracaceae</taxon>
        <taxon>Lentihominibacter</taxon>
    </lineage>
</organism>
<comment type="caution">
    <text evidence="3">The sequence shown here is derived from an EMBL/GenBank/DDBJ whole genome shotgun (WGS) entry which is preliminary data.</text>
</comment>
<dbReference type="PROSITE" id="PS51257">
    <property type="entry name" value="PROKAR_LIPOPROTEIN"/>
    <property type="match status" value="1"/>
</dbReference>
<sequence>MKKKILTVVLALAVLFSMTAILSGCGNEEKSTENKGKIILATTTSTKDSGLLDEILPVFEKKSGYTVDVVSVGSGEAMKMGENGEADVLLVHSPAAEKEYVDGGHADEDGRMDVMYNDFVVIGPEADPAGVSKNAQDDALAAFESIMENRQIFVSRADDSGTHKKELSIWEKAGLNPSGDWYIEAAAGMGDVITMTDEKAGYTLSDRATWLNVGGQTALKILCEKDPSGLLNNQYGVICVNPEKNENINHEGAKEFQEWLVSEDTQNLIGEYGVEEYGEALFVPNAK</sequence>